<dbReference type="EMBL" id="CP017766">
    <property type="protein sequence ID" value="AUB54923.1"/>
    <property type="molecule type" value="Genomic_DNA"/>
</dbReference>
<evidence type="ECO:0000313" key="2">
    <source>
        <dbReference type="Proteomes" id="UP000232806"/>
    </source>
</evidence>
<dbReference type="RefSeq" id="WP_100904900.1">
    <property type="nucleotide sequence ID" value="NZ_CP017766.1"/>
</dbReference>
<gene>
    <name evidence="1" type="ORF">BK007_02060</name>
</gene>
<evidence type="ECO:0008006" key="3">
    <source>
        <dbReference type="Google" id="ProtNLM"/>
    </source>
</evidence>
<dbReference type="GeneID" id="35120339"/>
<protein>
    <recommendedName>
        <fullName evidence="3">DUF365 domain-containing protein</fullName>
    </recommendedName>
</protein>
<dbReference type="AlphaFoldDB" id="A0A2H4VA23"/>
<evidence type="ECO:0000313" key="1">
    <source>
        <dbReference type="EMBL" id="AUB54923.1"/>
    </source>
</evidence>
<dbReference type="Proteomes" id="UP000232806">
    <property type="component" value="Chromosome"/>
</dbReference>
<dbReference type="OrthoDB" id="68955at2157"/>
<organism evidence="1 2">
    <name type="scientific">Methanobacterium subterraneum</name>
    <dbReference type="NCBI Taxonomy" id="59277"/>
    <lineage>
        <taxon>Archaea</taxon>
        <taxon>Methanobacteriati</taxon>
        <taxon>Methanobacteriota</taxon>
        <taxon>Methanomada group</taxon>
        <taxon>Methanobacteria</taxon>
        <taxon>Methanobacteriales</taxon>
        <taxon>Methanobacteriaceae</taxon>
        <taxon>Methanobacterium</taxon>
    </lineage>
</organism>
<proteinExistence type="predicted"/>
<dbReference type="Gene3D" id="2.30.130.30">
    <property type="entry name" value="Hypothetical protein"/>
    <property type="match status" value="1"/>
</dbReference>
<sequence>MKIVAVTHPIPTEYAKRIYDDGKTVFVSKSFLGKVSPGDKFIVYESQGAKAYTGGLTLNLLENKNQQLLLKNMVKN</sequence>
<accession>A0A2H4VA23</accession>
<name>A0A2H4VA23_9EURY</name>
<reference evidence="1 2" key="1">
    <citation type="submission" date="2016-10" db="EMBL/GenBank/DDBJ databases">
        <title>Comparative genomics between deep and shallow subseafloor isolates.</title>
        <authorList>
            <person name="Ishii S."/>
            <person name="Miller J.R."/>
            <person name="Sutton G."/>
            <person name="Suzuki S."/>
            <person name="Methe B."/>
            <person name="Inagaki F."/>
            <person name="Imachi H."/>
        </authorList>
    </citation>
    <scope>NUCLEOTIDE SEQUENCE [LARGE SCALE GENOMIC DNA]</scope>
    <source>
        <strain evidence="1 2">MO-MB1</strain>
    </source>
</reference>